<organism evidence="3 4">
    <name type="scientific">Agrobacterium tumefaciens</name>
    <dbReference type="NCBI Taxonomy" id="358"/>
    <lineage>
        <taxon>Bacteria</taxon>
        <taxon>Pseudomonadati</taxon>
        <taxon>Pseudomonadota</taxon>
        <taxon>Alphaproteobacteria</taxon>
        <taxon>Hyphomicrobiales</taxon>
        <taxon>Rhizobiaceae</taxon>
        <taxon>Rhizobium/Agrobacterium group</taxon>
        <taxon>Agrobacterium</taxon>
        <taxon>Agrobacterium tumefaciens complex</taxon>
    </lineage>
</organism>
<keyword evidence="1" id="KW-0472">Membrane</keyword>
<evidence type="ECO:0000313" key="4">
    <source>
        <dbReference type="Proteomes" id="UP000035017"/>
    </source>
</evidence>
<evidence type="ECO:0000256" key="1">
    <source>
        <dbReference type="SAM" id="Phobius"/>
    </source>
</evidence>
<feature type="domain" description="DUF112" evidence="2">
    <location>
        <begin position="20"/>
        <end position="445"/>
    </location>
</feature>
<feature type="transmembrane region" description="Helical" evidence="1">
    <location>
        <begin position="361"/>
        <end position="387"/>
    </location>
</feature>
<dbReference type="InterPro" id="IPR002823">
    <property type="entry name" value="DUF112_TM"/>
</dbReference>
<proteinExistence type="predicted"/>
<feature type="transmembrane region" description="Helical" evidence="1">
    <location>
        <begin position="79"/>
        <end position="97"/>
    </location>
</feature>
<feature type="transmembrane region" description="Helical" evidence="1">
    <location>
        <begin position="171"/>
        <end position="193"/>
    </location>
</feature>
<comment type="caution">
    <text evidence="3">The sequence shown here is derived from an EMBL/GenBank/DDBJ whole genome shotgun (WGS) entry which is preliminary data.</text>
</comment>
<dbReference type="PANTHER" id="PTHR35342">
    <property type="entry name" value="TRICARBOXYLIC TRANSPORT PROTEIN"/>
    <property type="match status" value="1"/>
</dbReference>
<dbReference type="AlphaFoldDB" id="A0A0D0JRY2"/>
<feature type="transmembrane region" description="Helical" evidence="1">
    <location>
        <begin position="393"/>
        <end position="413"/>
    </location>
</feature>
<feature type="transmembrane region" description="Helical" evidence="1">
    <location>
        <begin position="140"/>
        <end position="164"/>
    </location>
</feature>
<accession>A0A0D0JRY2</accession>
<dbReference type="EMBL" id="JXQV01000043">
    <property type="protein sequence ID" value="KIP98191.1"/>
    <property type="molecule type" value="Genomic_DNA"/>
</dbReference>
<dbReference type="Pfam" id="PF01970">
    <property type="entry name" value="TctA"/>
    <property type="match status" value="1"/>
</dbReference>
<feature type="transmembrane region" description="Helical" evidence="1">
    <location>
        <begin position="51"/>
        <end position="73"/>
    </location>
</feature>
<dbReference type="OrthoDB" id="9806425at2"/>
<keyword evidence="1" id="KW-1133">Transmembrane helix</keyword>
<evidence type="ECO:0000313" key="3">
    <source>
        <dbReference type="EMBL" id="KIP98191.1"/>
    </source>
</evidence>
<feature type="transmembrane region" description="Helical" evidence="1">
    <location>
        <begin position="109"/>
        <end position="134"/>
    </location>
</feature>
<gene>
    <name evidence="3" type="ORF">RU07_22740</name>
</gene>
<evidence type="ECO:0000259" key="2">
    <source>
        <dbReference type="Pfam" id="PF01970"/>
    </source>
</evidence>
<dbReference type="PANTHER" id="PTHR35342:SF5">
    <property type="entry name" value="TRICARBOXYLIC TRANSPORT PROTEIN"/>
    <property type="match status" value="1"/>
</dbReference>
<feature type="transmembrane region" description="Helical" evidence="1">
    <location>
        <begin position="259"/>
        <end position="282"/>
    </location>
</feature>
<feature type="transmembrane region" description="Helical" evidence="1">
    <location>
        <begin position="328"/>
        <end position="349"/>
    </location>
</feature>
<name>A0A0D0JRY2_AGRTU</name>
<sequence length="509" mass="53206">METLSYLGHGFGIALQPTNLLLAAIGAVVGTMVGVLPGLGPINAVAMLVPVVFALGLTPESSLILMAAIYIGSEYGGRISAILLNVPGEASAVMTAIEGYPLARQGKAGIALSLSAWTSFVGSAIATVGIVLAAPVLARWALAFGPIEYVALMVLAFACLTGLLTDQPVKALLAIMLGLAISTVGIDANSGVYRYTFGSPNLVDGVQFATVVIGLFAISELLIMLESMKGGAAPRIKQLGRPLFNRAEMKFTNAATLRGSLIGFFVGILPGAGGTVASALSYTTEKRVVERSDPEGSRFSKGDMRGLASVEAANNSASNSNFIPMLTLGIPSSGTTAIMLGVLTLYNITPGPALFRSQPDLVWGLIASLFIGNIILLAINIPLVGLFAKMLSVPAWVLVPFIVVISTIGVYSGKSTTFDLVLMVVLGVGAYFLRRFGVPMAPLILGLVLGKILEQSLRRALSLSAGDVAILWSSPISIALWVMAAAVLLTPLLMPRFRKWREKSVVETD</sequence>
<feature type="transmembrane region" description="Helical" evidence="1">
    <location>
        <begin position="469"/>
        <end position="494"/>
    </location>
</feature>
<reference evidence="3 4" key="1">
    <citation type="submission" date="2014-12" db="EMBL/GenBank/DDBJ databases">
        <title>16Stimator: statistical estimation of ribosomal gene copy numbers from draft genome assemblies.</title>
        <authorList>
            <person name="Perisin M.A."/>
            <person name="Vetter M."/>
            <person name="Gilbert J.A."/>
            <person name="Bergelson J."/>
        </authorList>
    </citation>
    <scope>NUCLEOTIDE SEQUENCE [LARGE SCALE GENOMIC DNA]</scope>
    <source>
        <strain evidence="3 4">MEJ076</strain>
    </source>
</reference>
<feature type="transmembrane region" description="Helical" evidence="1">
    <location>
        <begin position="420"/>
        <end position="449"/>
    </location>
</feature>
<protein>
    <submittedName>
        <fullName evidence="3">Tripartite tricarboxylate transporter TctA</fullName>
    </submittedName>
</protein>
<feature type="transmembrane region" description="Helical" evidence="1">
    <location>
        <begin position="20"/>
        <end position="39"/>
    </location>
</feature>
<keyword evidence="1" id="KW-0812">Transmembrane</keyword>
<dbReference type="Proteomes" id="UP000035017">
    <property type="component" value="Unassembled WGS sequence"/>
</dbReference>
<feature type="transmembrane region" description="Helical" evidence="1">
    <location>
        <begin position="205"/>
        <end position="225"/>
    </location>
</feature>